<dbReference type="AlphaFoldDB" id="A0A660KUB5"/>
<dbReference type="Proteomes" id="UP000327013">
    <property type="component" value="Chromosome 4"/>
</dbReference>
<proteinExistence type="predicted"/>
<evidence type="ECO:0000256" key="1">
    <source>
        <dbReference type="SAM" id="MobiDB-lite"/>
    </source>
</evidence>
<evidence type="ECO:0000259" key="2">
    <source>
        <dbReference type="Pfam" id="PF24865"/>
    </source>
</evidence>
<dbReference type="Pfam" id="PF24865">
    <property type="entry name" value="DUF7731"/>
    <property type="match status" value="1"/>
</dbReference>
<dbReference type="InterPro" id="IPR056633">
    <property type="entry name" value="DUF7731"/>
</dbReference>
<evidence type="ECO:0000313" key="3">
    <source>
        <dbReference type="EMBL" id="KAE8039431.1"/>
    </source>
</evidence>
<dbReference type="OrthoDB" id="1263307at2759"/>
<feature type="domain" description="DUF7731" evidence="2">
    <location>
        <begin position="57"/>
        <end position="118"/>
    </location>
</feature>
<reference evidence="3 4" key="1">
    <citation type="submission" date="2019-06" db="EMBL/GenBank/DDBJ databases">
        <title>A chromosomal-level reference genome of Carpinus fangiana (Coryloideae, Betulaceae).</title>
        <authorList>
            <person name="Yang X."/>
            <person name="Wang Z."/>
            <person name="Zhang L."/>
            <person name="Hao G."/>
            <person name="Liu J."/>
            <person name="Yang Y."/>
        </authorList>
    </citation>
    <scope>NUCLEOTIDE SEQUENCE [LARGE SCALE GENOMIC DNA]</scope>
    <source>
        <strain evidence="3">Cfa_2016G</strain>
        <tissue evidence="3">Leaf</tissue>
    </source>
</reference>
<keyword evidence="4" id="KW-1185">Reference proteome</keyword>
<dbReference type="EMBL" id="CM017324">
    <property type="protein sequence ID" value="KAE8039431.1"/>
    <property type="molecule type" value="Genomic_DNA"/>
</dbReference>
<evidence type="ECO:0000313" key="4">
    <source>
        <dbReference type="Proteomes" id="UP000327013"/>
    </source>
</evidence>
<sequence length="121" mass="13655">MPIYVAANMLKHGFSTDQDRKDGKPDLSSFGNVNEIEYGMGPDEPPTSVKIKEQFQRQILYNMSPKEISKQCSDKKVLKDKGVVNVLANEVEGYCKPEGCRDHTLAVLKCIYDVKRDLVCK</sequence>
<gene>
    <name evidence="3" type="ORF">FH972_011842</name>
</gene>
<accession>A0A660KUB5</accession>
<feature type="region of interest" description="Disordered" evidence="1">
    <location>
        <begin position="15"/>
        <end position="47"/>
    </location>
</feature>
<organism evidence="3 4">
    <name type="scientific">Carpinus fangiana</name>
    <dbReference type="NCBI Taxonomy" id="176857"/>
    <lineage>
        <taxon>Eukaryota</taxon>
        <taxon>Viridiplantae</taxon>
        <taxon>Streptophyta</taxon>
        <taxon>Embryophyta</taxon>
        <taxon>Tracheophyta</taxon>
        <taxon>Spermatophyta</taxon>
        <taxon>Magnoliopsida</taxon>
        <taxon>eudicotyledons</taxon>
        <taxon>Gunneridae</taxon>
        <taxon>Pentapetalae</taxon>
        <taxon>rosids</taxon>
        <taxon>fabids</taxon>
        <taxon>Fagales</taxon>
        <taxon>Betulaceae</taxon>
        <taxon>Carpinus</taxon>
    </lineage>
</organism>
<name>A0A660KUB5_9ROSI</name>
<protein>
    <recommendedName>
        <fullName evidence="2">DUF7731 domain-containing protein</fullName>
    </recommendedName>
</protein>